<dbReference type="InterPro" id="IPR050278">
    <property type="entry name" value="Serine_Prot_S9B/DPPIV"/>
</dbReference>
<evidence type="ECO:0000259" key="2">
    <source>
        <dbReference type="Pfam" id="PF00326"/>
    </source>
</evidence>
<protein>
    <submittedName>
        <fullName evidence="4">Peptidase</fullName>
    </submittedName>
</protein>
<reference evidence="4 5" key="1">
    <citation type="submission" date="2021-01" db="EMBL/GenBank/DDBJ databases">
        <title>Whole genome shotgun sequence of Actinoplanes deccanensis NBRC 13994.</title>
        <authorList>
            <person name="Komaki H."/>
            <person name="Tamura T."/>
        </authorList>
    </citation>
    <scope>NUCLEOTIDE SEQUENCE [LARGE SCALE GENOMIC DNA]</scope>
    <source>
        <strain evidence="4 5">NBRC 13994</strain>
    </source>
</reference>
<dbReference type="Gene3D" id="2.140.10.30">
    <property type="entry name" value="Dipeptidylpeptidase IV, N-terminal domain"/>
    <property type="match status" value="1"/>
</dbReference>
<evidence type="ECO:0000256" key="1">
    <source>
        <dbReference type="SAM" id="MobiDB-lite"/>
    </source>
</evidence>
<dbReference type="InterPro" id="IPR002469">
    <property type="entry name" value="Peptidase_S9B_N"/>
</dbReference>
<organism evidence="4 5">
    <name type="scientific">Paractinoplanes deccanensis</name>
    <dbReference type="NCBI Taxonomy" id="113561"/>
    <lineage>
        <taxon>Bacteria</taxon>
        <taxon>Bacillati</taxon>
        <taxon>Actinomycetota</taxon>
        <taxon>Actinomycetes</taxon>
        <taxon>Micromonosporales</taxon>
        <taxon>Micromonosporaceae</taxon>
        <taxon>Paractinoplanes</taxon>
    </lineage>
</organism>
<proteinExistence type="predicted"/>
<dbReference type="Pfam" id="PF00326">
    <property type="entry name" value="Peptidase_S9"/>
    <property type="match status" value="1"/>
</dbReference>
<dbReference type="SUPFAM" id="SSF53474">
    <property type="entry name" value="alpha/beta-Hydrolases"/>
    <property type="match status" value="1"/>
</dbReference>
<dbReference type="InterPro" id="IPR002470">
    <property type="entry name" value="Peptidase_S9A"/>
</dbReference>
<dbReference type="InterPro" id="IPR001375">
    <property type="entry name" value="Peptidase_S9_cat"/>
</dbReference>
<dbReference type="Pfam" id="PF00930">
    <property type="entry name" value="DPPIV_N"/>
    <property type="match status" value="1"/>
</dbReference>
<dbReference type="InterPro" id="IPR029058">
    <property type="entry name" value="AB_hydrolase_fold"/>
</dbReference>
<dbReference type="Gene3D" id="3.40.50.1820">
    <property type="entry name" value="alpha/beta hydrolase"/>
    <property type="match status" value="1"/>
</dbReference>
<feature type="compositionally biased region" description="Basic and acidic residues" evidence="1">
    <location>
        <begin position="79"/>
        <end position="90"/>
    </location>
</feature>
<sequence length="678" mass="73410">MTGGMLVDFPRLVGRTQGFSLGRPRRFTVGPEGRRVLFLRSLGGEDPVLRLWSADLDGGEERLLADPATPGEKALSAQERARRERARDRSSGISAYSADRAVRRVAFTADQQLFVVDVDSGHVAPLPAKAPVEDATISPDGTTVAYVHDGELRLIGADGQGDRALATPEKDDVTYGLAEHVAGESMERMRGFWWAPSGDRLAVARVDNEPVEIWYLSDPANPQEPPTAQRYPRAGTANAVVTLHVYDLAGQRVDVEAEYEYLVDVVWDGHGLLAVTQNRPQTVLRVLDVDPGTGATSTIAEAVDDAWTQIVPGVPRRTDSGSLVWTEDRGDTRHLTVAGEPVTPAGLQVAEVLSVDGDTVLFAAADEPTELHLWTWSTADGLRQLTTAAGVHTGVRAGGATVVVSDRLDGSSVRFGTRTIADLSVSSPVVPKVSLLRAGKRELRTAVLFPAVWQRGERLPVLMDPYGGTAMQRAVAHRGSYYVSQWFADQGFAVIVADGRGTPGRGPRWEKEAYGDNSDMLVEDQVEALRTVAALYPELDLSRVGIRGWSAGGTLAALAVLRRPDVFHAAVAGAPVTDEFLYDTHWQERYLGDPRADPTPYENASVLRDAAKLERPLMLIHGLADDNVYPVHTMRFSAALLAAGKPHTVLPLPGASHMPPDVDLLTPQLRFLQEALRS</sequence>
<feature type="region of interest" description="Disordered" evidence="1">
    <location>
        <begin position="62"/>
        <end position="92"/>
    </location>
</feature>
<evidence type="ECO:0000313" key="5">
    <source>
        <dbReference type="Proteomes" id="UP000609879"/>
    </source>
</evidence>
<feature type="domain" description="Dipeptidylpeptidase IV N-terminal" evidence="3">
    <location>
        <begin position="105"/>
        <end position="391"/>
    </location>
</feature>
<dbReference type="PRINTS" id="PR00862">
    <property type="entry name" value="PROLIGOPTASE"/>
</dbReference>
<feature type="domain" description="Peptidase S9 prolyl oligopeptidase catalytic" evidence="2">
    <location>
        <begin position="484"/>
        <end position="676"/>
    </location>
</feature>
<evidence type="ECO:0000259" key="3">
    <source>
        <dbReference type="Pfam" id="PF00930"/>
    </source>
</evidence>
<dbReference type="EMBL" id="BOMI01000103">
    <property type="protein sequence ID" value="GID76503.1"/>
    <property type="molecule type" value="Genomic_DNA"/>
</dbReference>
<comment type="caution">
    <text evidence="4">The sequence shown here is derived from an EMBL/GenBank/DDBJ whole genome shotgun (WGS) entry which is preliminary data.</text>
</comment>
<dbReference type="Proteomes" id="UP000609879">
    <property type="component" value="Unassembled WGS sequence"/>
</dbReference>
<name>A0ABQ3Y964_9ACTN</name>
<evidence type="ECO:0000313" key="4">
    <source>
        <dbReference type="EMBL" id="GID76503.1"/>
    </source>
</evidence>
<dbReference type="PANTHER" id="PTHR11731:SF193">
    <property type="entry name" value="DIPEPTIDYL PEPTIDASE 9"/>
    <property type="match status" value="1"/>
</dbReference>
<dbReference type="PANTHER" id="PTHR11731">
    <property type="entry name" value="PROTEASE FAMILY S9B,C DIPEPTIDYL-PEPTIDASE IV-RELATED"/>
    <property type="match status" value="1"/>
</dbReference>
<keyword evidence="5" id="KW-1185">Reference proteome</keyword>
<accession>A0ABQ3Y964</accession>
<dbReference type="SUPFAM" id="SSF82171">
    <property type="entry name" value="DPP6 N-terminal domain-like"/>
    <property type="match status" value="1"/>
</dbReference>
<gene>
    <name evidence="4" type="ORF">Ade02nite_51440</name>
</gene>